<reference evidence="2" key="1">
    <citation type="submission" date="2019-12" db="EMBL/GenBank/DDBJ databases">
        <title>An insight into the sialome of adult female Ixodes ricinus ticks feeding for 6 days.</title>
        <authorList>
            <person name="Perner J."/>
            <person name="Ribeiro J.M.C."/>
        </authorList>
    </citation>
    <scope>NUCLEOTIDE SEQUENCE</scope>
    <source>
        <strain evidence="2">Semi-engorged</strain>
        <tissue evidence="2">Salivary glands</tissue>
    </source>
</reference>
<sequence>MKNVGLWSLVCVPAGAKAPCWQRRRNGCPAWSHSRSTSASKPRTVRQSGSRMTCAIEQASRVPSMPSVPCTTTDVSS</sequence>
<evidence type="ECO:0000256" key="1">
    <source>
        <dbReference type="SAM" id="MobiDB-lite"/>
    </source>
</evidence>
<evidence type="ECO:0000313" key="2">
    <source>
        <dbReference type="EMBL" id="MXU83712.1"/>
    </source>
</evidence>
<proteinExistence type="predicted"/>
<dbReference type="EMBL" id="GIFC01001629">
    <property type="protein sequence ID" value="MXU83712.1"/>
    <property type="molecule type" value="Transcribed_RNA"/>
</dbReference>
<organism evidence="2">
    <name type="scientific">Ixodes ricinus</name>
    <name type="common">Common tick</name>
    <name type="synonym">Acarus ricinus</name>
    <dbReference type="NCBI Taxonomy" id="34613"/>
    <lineage>
        <taxon>Eukaryota</taxon>
        <taxon>Metazoa</taxon>
        <taxon>Ecdysozoa</taxon>
        <taxon>Arthropoda</taxon>
        <taxon>Chelicerata</taxon>
        <taxon>Arachnida</taxon>
        <taxon>Acari</taxon>
        <taxon>Parasitiformes</taxon>
        <taxon>Ixodida</taxon>
        <taxon>Ixodoidea</taxon>
        <taxon>Ixodidae</taxon>
        <taxon>Ixodinae</taxon>
        <taxon>Ixodes</taxon>
    </lineage>
</organism>
<protein>
    <submittedName>
        <fullName evidence="2">Putative secreted protein</fullName>
    </submittedName>
</protein>
<dbReference type="AlphaFoldDB" id="A0A6B0TUM1"/>
<feature type="region of interest" description="Disordered" evidence="1">
    <location>
        <begin position="29"/>
        <end position="51"/>
    </location>
</feature>
<feature type="compositionally biased region" description="Polar residues" evidence="1">
    <location>
        <begin position="33"/>
        <end position="51"/>
    </location>
</feature>
<name>A0A6B0TUM1_IXORI</name>
<accession>A0A6B0TUM1</accession>